<comment type="similarity">
    <text evidence="2">Belongs to the TRIM/RBCC family.</text>
</comment>
<evidence type="ECO:0000259" key="8">
    <source>
        <dbReference type="PROSITE" id="PS50089"/>
    </source>
</evidence>
<evidence type="ECO:0000256" key="3">
    <source>
        <dbReference type="ARBA" id="ARBA00022490"/>
    </source>
</evidence>
<dbReference type="Gene3D" id="2.60.120.920">
    <property type="match status" value="1"/>
</dbReference>
<keyword evidence="4" id="KW-0479">Metal-binding</keyword>
<dbReference type="InterPro" id="IPR018957">
    <property type="entry name" value="Znf_C3HC4_RING-type"/>
</dbReference>
<reference evidence="10" key="1">
    <citation type="submission" date="2025-08" db="UniProtKB">
        <authorList>
            <consortium name="Ensembl"/>
        </authorList>
    </citation>
    <scope>IDENTIFICATION</scope>
</reference>
<comment type="subcellular location">
    <subcellularLocation>
        <location evidence="1">Cytoplasm</location>
    </subcellularLocation>
</comment>
<protein>
    <submittedName>
        <fullName evidence="10">Tripartite motif containing 105</fullName>
    </submittedName>
</protein>
<dbReference type="CTD" id="100170828"/>
<dbReference type="PANTHER" id="PTHR24103">
    <property type="entry name" value="E3 UBIQUITIN-PROTEIN LIGASE TRIM"/>
    <property type="match status" value="1"/>
</dbReference>
<evidence type="ECO:0000256" key="1">
    <source>
        <dbReference type="ARBA" id="ARBA00004496"/>
    </source>
</evidence>
<keyword evidence="6" id="KW-0862">Zinc</keyword>
<dbReference type="InterPro" id="IPR043136">
    <property type="entry name" value="B30.2/SPRY_sf"/>
</dbReference>
<dbReference type="GO" id="GO:0005737">
    <property type="term" value="C:cytoplasm"/>
    <property type="evidence" value="ECO:0007669"/>
    <property type="project" value="UniProtKB-SubCell"/>
</dbReference>
<evidence type="ECO:0000256" key="7">
    <source>
        <dbReference type="PROSITE-ProRule" id="PRU00175"/>
    </source>
</evidence>
<dbReference type="InterPro" id="IPR003877">
    <property type="entry name" value="SPRY_dom"/>
</dbReference>
<evidence type="ECO:0000313" key="10">
    <source>
        <dbReference type="Ensembl" id="ENSPKIP00000024814.1"/>
    </source>
</evidence>
<proteinExistence type="inferred from homology"/>
<dbReference type="PROSITE" id="PS50089">
    <property type="entry name" value="ZF_RING_2"/>
    <property type="match status" value="1"/>
</dbReference>
<feature type="domain" description="RING-type" evidence="8">
    <location>
        <begin position="21"/>
        <end position="62"/>
    </location>
</feature>
<dbReference type="PRINTS" id="PR01407">
    <property type="entry name" value="BUTYPHLNCDUF"/>
</dbReference>
<evidence type="ECO:0000313" key="11">
    <source>
        <dbReference type="Proteomes" id="UP000261540"/>
    </source>
</evidence>
<evidence type="ECO:0000259" key="9">
    <source>
        <dbReference type="PROSITE" id="PS50188"/>
    </source>
</evidence>
<keyword evidence="3" id="KW-0963">Cytoplasm</keyword>
<dbReference type="PROSITE" id="PS50188">
    <property type="entry name" value="B302_SPRY"/>
    <property type="match status" value="1"/>
</dbReference>
<dbReference type="InterPro" id="IPR017907">
    <property type="entry name" value="Znf_RING_CS"/>
</dbReference>
<dbReference type="AlphaFoldDB" id="A0A3B3S253"/>
<dbReference type="FunFam" id="2.60.120.920:FF:000004">
    <property type="entry name" value="Butyrophilin subfamily 1 member A1"/>
    <property type="match status" value="1"/>
</dbReference>
<dbReference type="Pfam" id="PF00097">
    <property type="entry name" value="zf-C3HC4"/>
    <property type="match status" value="1"/>
</dbReference>
<feature type="domain" description="B30.2/SPRY" evidence="9">
    <location>
        <begin position="234"/>
        <end position="430"/>
    </location>
</feature>
<evidence type="ECO:0000256" key="6">
    <source>
        <dbReference type="ARBA" id="ARBA00022833"/>
    </source>
</evidence>
<dbReference type="SUPFAM" id="SSF49899">
    <property type="entry name" value="Concanavalin A-like lectins/glucanases"/>
    <property type="match status" value="1"/>
</dbReference>
<dbReference type="Gene3D" id="3.30.40.10">
    <property type="entry name" value="Zinc/RING finger domain, C3HC4 (zinc finger)"/>
    <property type="match status" value="1"/>
</dbReference>
<dbReference type="KEGG" id="pki:111857709"/>
<dbReference type="PROSITE" id="PS00518">
    <property type="entry name" value="ZF_RING_1"/>
    <property type="match status" value="1"/>
</dbReference>
<keyword evidence="11" id="KW-1185">Reference proteome</keyword>
<evidence type="ECO:0000256" key="4">
    <source>
        <dbReference type="ARBA" id="ARBA00022723"/>
    </source>
</evidence>
<dbReference type="OrthoDB" id="6270329at2759"/>
<dbReference type="Ensembl" id="ENSPKIT00000005534.1">
    <property type="protein sequence ID" value="ENSPKIP00000024814.1"/>
    <property type="gene ID" value="ENSPKIG00000007925.1"/>
</dbReference>
<keyword evidence="5 7" id="KW-0863">Zinc-finger</keyword>
<reference evidence="10" key="2">
    <citation type="submission" date="2025-09" db="UniProtKB">
        <authorList>
            <consortium name="Ensembl"/>
        </authorList>
    </citation>
    <scope>IDENTIFICATION</scope>
</reference>
<dbReference type="InterPro" id="IPR050143">
    <property type="entry name" value="TRIM/RBCC"/>
</dbReference>
<dbReference type="InterPro" id="IPR001841">
    <property type="entry name" value="Znf_RING"/>
</dbReference>
<dbReference type="InterPro" id="IPR006574">
    <property type="entry name" value="PRY"/>
</dbReference>
<dbReference type="InterPro" id="IPR013320">
    <property type="entry name" value="ConA-like_dom_sf"/>
</dbReference>
<dbReference type="SMART" id="SM00589">
    <property type="entry name" value="PRY"/>
    <property type="match status" value="1"/>
</dbReference>
<dbReference type="SMART" id="SM00184">
    <property type="entry name" value="RING"/>
    <property type="match status" value="1"/>
</dbReference>
<dbReference type="Proteomes" id="UP000261540">
    <property type="component" value="Unplaced"/>
</dbReference>
<evidence type="ECO:0000256" key="2">
    <source>
        <dbReference type="ARBA" id="ARBA00008518"/>
    </source>
</evidence>
<name>A0A3B3S253_9TELE</name>
<dbReference type="SMART" id="SM00449">
    <property type="entry name" value="SPRY"/>
    <property type="match status" value="1"/>
</dbReference>
<dbReference type="GO" id="GO:0008270">
    <property type="term" value="F:zinc ion binding"/>
    <property type="evidence" value="ECO:0007669"/>
    <property type="project" value="UniProtKB-KW"/>
</dbReference>
<dbReference type="STRING" id="1676925.ENSPKIP00000024814"/>
<dbReference type="InterPro" id="IPR003879">
    <property type="entry name" value="Butyrophylin_SPRY"/>
</dbReference>
<dbReference type="GeneTree" id="ENSGT00940000164374"/>
<dbReference type="Pfam" id="PF13765">
    <property type="entry name" value="PRY"/>
    <property type="match status" value="1"/>
</dbReference>
<accession>A0A3B3S253</accession>
<evidence type="ECO:0000256" key="5">
    <source>
        <dbReference type="ARBA" id="ARBA00022771"/>
    </source>
</evidence>
<dbReference type="SUPFAM" id="SSF57850">
    <property type="entry name" value="RING/U-box"/>
    <property type="match status" value="1"/>
</dbReference>
<dbReference type="Pfam" id="PF00622">
    <property type="entry name" value="SPRY"/>
    <property type="match status" value="1"/>
</dbReference>
<sequence>MSCGATNASQERLSLKEDLTCAICCDLFVDPVMLACMHHFCKACISTYWRSLRDPVTCPQCRQEFPTKQFQTNYLVAAMVEKVRARSADHQHLQKRLKDCLASHRLTKERYMGMIHKNEQKVLKIKRTGAELQGQIRSDFQALHCLLQEEEASTSEHLRREQEEILGELGRHLATLQGGLVEVEEKMHILQQTMDAMEQRYLLETPEVNFRLSVEVDQGPGIDISSFGAKYKGPLQYIVWRKMFKLLNPGPAPLTFDEETAHPSLCLCREKTSVVECDKMVAHKPSRKRFVQCINILGSQGFQSGRHYWEVGVGNKTKWDVGVALETVDRGVRVKLCPENGYWTLRLRNKTQYSAGTQPWTRLSLTSAPRIIGVFLDFKDRRVSFYNADTMLMLCSFNNGPNQKAFPFFSTCLSDQGRKPQPIRLVHFPLEPL</sequence>
<organism evidence="10 11">
    <name type="scientific">Paramormyrops kingsleyae</name>
    <dbReference type="NCBI Taxonomy" id="1676925"/>
    <lineage>
        <taxon>Eukaryota</taxon>
        <taxon>Metazoa</taxon>
        <taxon>Chordata</taxon>
        <taxon>Craniata</taxon>
        <taxon>Vertebrata</taxon>
        <taxon>Euteleostomi</taxon>
        <taxon>Actinopterygii</taxon>
        <taxon>Neopterygii</taxon>
        <taxon>Teleostei</taxon>
        <taxon>Osteoglossocephala</taxon>
        <taxon>Osteoglossomorpha</taxon>
        <taxon>Osteoglossiformes</taxon>
        <taxon>Mormyridae</taxon>
        <taxon>Paramormyrops</taxon>
    </lineage>
</organism>
<dbReference type="InterPro" id="IPR001870">
    <property type="entry name" value="B30.2/SPRY"/>
</dbReference>
<dbReference type="InterPro" id="IPR013083">
    <property type="entry name" value="Znf_RING/FYVE/PHD"/>
</dbReference>